<proteinExistence type="inferred from homology"/>
<dbReference type="Gene3D" id="1.20.1530.20">
    <property type="match status" value="1"/>
</dbReference>
<evidence type="ECO:0000256" key="5">
    <source>
        <dbReference type="ARBA" id="ARBA00022692"/>
    </source>
</evidence>
<feature type="transmembrane region" description="Helical" evidence="8">
    <location>
        <begin position="365"/>
        <end position="387"/>
    </location>
</feature>
<feature type="transmembrane region" description="Helical" evidence="8">
    <location>
        <begin position="160"/>
        <end position="185"/>
    </location>
</feature>
<dbReference type="InterPro" id="IPR004776">
    <property type="entry name" value="Mem_transp_PIN-like"/>
</dbReference>
<feature type="transmembrane region" description="Helical" evidence="8">
    <location>
        <begin position="222"/>
        <end position="243"/>
    </location>
</feature>
<evidence type="ECO:0008006" key="11">
    <source>
        <dbReference type="Google" id="ProtNLM"/>
    </source>
</evidence>
<dbReference type="Proteomes" id="UP000470010">
    <property type="component" value="Unassembled WGS sequence"/>
</dbReference>
<reference evidence="10" key="1">
    <citation type="submission" date="2019-08" db="EMBL/GenBank/DDBJ databases">
        <title>Arthrobacter sp. nov., isolated from plateau pika and Tibetan wild ass.</title>
        <authorList>
            <person name="Ge Y."/>
        </authorList>
    </citation>
    <scope>NUCLEOTIDE SEQUENCE [LARGE SCALE GENOMIC DNA]</scope>
    <source>
        <strain evidence="10">HF-1365</strain>
    </source>
</reference>
<keyword evidence="10" id="KW-1185">Reference proteome</keyword>
<comment type="similarity">
    <text evidence="2">Belongs to the auxin efflux carrier (TC 2.A.69) family.</text>
</comment>
<evidence type="ECO:0000256" key="2">
    <source>
        <dbReference type="ARBA" id="ARBA00010145"/>
    </source>
</evidence>
<feature type="transmembrane region" description="Helical" evidence="8">
    <location>
        <begin position="276"/>
        <end position="295"/>
    </location>
</feature>
<dbReference type="EMBL" id="VTFZ01000004">
    <property type="protein sequence ID" value="MRX79894.1"/>
    <property type="molecule type" value="Genomic_DNA"/>
</dbReference>
<evidence type="ECO:0000256" key="1">
    <source>
        <dbReference type="ARBA" id="ARBA00004651"/>
    </source>
</evidence>
<evidence type="ECO:0000256" key="6">
    <source>
        <dbReference type="ARBA" id="ARBA00022989"/>
    </source>
</evidence>
<dbReference type="Pfam" id="PF03547">
    <property type="entry name" value="Mem_trans"/>
    <property type="match status" value="1"/>
</dbReference>
<protein>
    <recommendedName>
        <fullName evidence="11">AEC family transporter</fullName>
    </recommendedName>
</protein>
<dbReference type="InterPro" id="IPR038770">
    <property type="entry name" value="Na+/solute_symporter_sf"/>
</dbReference>
<evidence type="ECO:0000313" key="9">
    <source>
        <dbReference type="EMBL" id="MRX79894.1"/>
    </source>
</evidence>
<dbReference type="PANTHER" id="PTHR36838">
    <property type="entry name" value="AUXIN EFFLUX CARRIER FAMILY PROTEIN"/>
    <property type="match status" value="1"/>
</dbReference>
<feature type="transmembrane region" description="Helical" evidence="8">
    <location>
        <begin position="97"/>
        <end position="118"/>
    </location>
</feature>
<evidence type="ECO:0000313" key="10">
    <source>
        <dbReference type="Proteomes" id="UP000470010"/>
    </source>
</evidence>
<feature type="transmembrane region" description="Helical" evidence="8">
    <location>
        <begin position="399"/>
        <end position="420"/>
    </location>
</feature>
<feature type="transmembrane region" description="Helical" evidence="8">
    <location>
        <begin position="307"/>
        <end position="327"/>
    </location>
</feature>
<feature type="transmembrane region" description="Helical" evidence="8">
    <location>
        <begin position="197"/>
        <end position="216"/>
    </location>
</feature>
<keyword evidence="6 8" id="KW-1133">Transmembrane helix</keyword>
<dbReference type="GO" id="GO:0055085">
    <property type="term" value="P:transmembrane transport"/>
    <property type="evidence" value="ECO:0007669"/>
    <property type="project" value="InterPro"/>
</dbReference>
<evidence type="ECO:0000256" key="8">
    <source>
        <dbReference type="SAM" id="Phobius"/>
    </source>
</evidence>
<keyword evidence="5 8" id="KW-0812">Transmembrane</keyword>
<keyword evidence="7 8" id="KW-0472">Membrane</keyword>
<dbReference type="AlphaFoldDB" id="A0A7K0G966"/>
<organism evidence="9 10">
    <name type="scientific">Enorma shizhengliae</name>
    <dbReference type="NCBI Taxonomy" id="2606615"/>
    <lineage>
        <taxon>Bacteria</taxon>
        <taxon>Bacillati</taxon>
        <taxon>Actinomycetota</taxon>
        <taxon>Coriobacteriia</taxon>
        <taxon>Coriobacteriales</taxon>
        <taxon>Coriobacteriaceae</taxon>
        <taxon>Enorma</taxon>
    </lineage>
</organism>
<evidence type="ECO:0000256" key="4">
    <source>
        <dbReference type="ARBA" id="ARBA00022475"/>
    </source>
</evidence>
<evidence type="ECO:0000256" key="3">
    <source>
        <dbReference type="ARBA" id="ARBA00022448"/>
    </source>
</evidence>
<accession>A0A7K0G966</accession>
<comment type="subcellular location">
    <subcellularLocation>
        <location evidence="1">Cell membrane</location>
        <topology evidence="1">Multi-pass membrane protein</topology>
    </subcellularLocation>
</comment>
<dbReference type="PANTHER" id="PTHR36838:SF1">
    <property type="entry name" value="SLR1864 PROTEIN"/>
    <property type="match status" value="1"/>
</dbReference>
<dbReference type="GO" id="GO:0005886">
    <property type="term" value="C:plasma membrane"/>
    <property type="evidence" value="ECO:0007669"/>
    <property type="project" value="UniProtKB-SubCell"/>
</dbReference>
<evidence type="ECO:0000256" key="7">
    <source>
        <dbReference type="ARBA" id="ARBA00023136"/>
    </source>
</evidence>
<sequence length="421" mass="43334">MQIAHHSSTLGALRTGWNRLGDAPGGVSRGRLEDAPAAAEHSCQAAAGHAGRCVYSDGGAYFILARRDLRMERRARSHARLRGSVCRSESMGEIVEFWFVVSQIVAISVPIALGWCLHKLGVLDDQFDAGLSRLVLNVALPCSIVASIDGNANLSGAGTLVGLMAATAVVYIVGLAVAFALTAFTRAPRGEAPSYRFAIAFGNCGFVGLPVISAILGNEALLYVAISLIPANIAMFGIGPALFSQGADEGSSGAGSLAARSAPSPARRLRTMLASLKTPTFFASLLVLVLALLGITDLGVAGDSIGIIGQAATPLALLVTGSSIARYRPLEMVGNPRAYIAAAGRLLIVPALSFAALLLFPLEPFLRAVIVLDNAMPVATAGVLFCLQAGGDAKPMAQATFLSVVGSVLTIPAVTMLVGAS</sequence>
<comment type="caution">
    <text evidence="9">The sequence shown here is derived from an EMBL/GenBank/DDBJ whole genome shotgun (WGS) entry which is preliminary data.</text>
</comment>
<feature type="transmembrane region" description="Helical" evidence="8">
    <location>
        <begin position="339"/>
        <end position="359"/>
    </location>
</feature>
<gene>
    <name evidence="9" type="ORF">GJE22_04680</name>
</gene>
<keyword evidence="4" id="KW-1003">Cell membrane</keyword>
<keyword evidence="3" id="KW-0813">Transport</keyword>
<name>A0A7K0G966_9ACTN</name>